<evidence type="ECO:0000256" key="4">
    <source>
        <dbReference type="ARBA" id="ARBA00023002"/>
    </source>
</evidence>
<dbReference type="Gene3D" id="1.10.760.10">
    <property type="entry name" value="Cytochrome c-like domain"/>
    <property type="match status" value="2"/>
</dbReference>
<accession>A0A370QFH8</accession>
<dbReference type="GO" id="GO:0046872">
    <property type="term" value="F:metal ion binding"/>
    <property type="evidence" value="ECO:0007669"/>
    <property type="project" value="UniProtKB-KW"/>
</dbReference>
<dbReference type="InterPro" id="IPR009056">
    <property type="entry name" value="Cyt_c-like_dom"/>
</dbReference>
<evidence type="ECO:0000256" key="2">
    <source>
        <dbReference type="ARBA" id="ARBA00022617"/>
    </source>
</evidence>
<comment type="caution">
    <text evidence="9">The sequence shown here is derived from an EMBL/GenBank/DDBJ whole genome shotgun (WGS) entry which is preliminary data.</text>
</comment>
<dbReference type="GO" id="GO:0030313">
    <property type="term" value="C:cell envelope"/>
    <property type="evidence" value="ECO:0007669"/>
    <property type="project" value="UniProtKB-SubCell"/>
</dbReference>
<dbReference type="Pfam" id="PF03150">
    <property type="entry name" value="CCP_MauG"/>
    <property type="match status" value="1"/>
</dbReference>
<comment type="subcellular location">
    <subcellularLocation>
        <location evidence="1">Cell envelope</location>
    </subcellularLocation>
</comment>
<keyword evidence="4" id="KW-0560">Oxidoreductase</keyword>
<dbReference type="Proteomes" id="UP000255317">
    <property type="component" value="Unassembled WGS sequence"/>
</dbReference>
<name>A0A370QFH8_9FLAO</name>
<dbReference type="GO" id="GO:0009055">
    <property type="term" value="F:electron transfer activity"/>
    <property type="evidence" value="ECO:0007669"/>
    <property type="project" value="InterPro"/>
</dbReference>
<keyword evidence="7" id="KW-0732">Signal</keyword>
<dbReference type="EMBL" id="QRAO01000002">
    <property type="protein sequence ID" value="RDK87123.1"/>
    <property type="molecule type" value="Genomic_DNA"/>
</dbReference>
<dbReference type="PROSITE" id="PS51007">
    <property type="entry name" value="CYTC"/>
    <property type="match status" value="1"/>
</dbReference>
<dbReference type="RefSeq" id="WP_245946234.1">
    <property type="nucleotide sequence ID" value="NZ_QRAO01000002.1"/>
</dbReference>
<dbReference type="InterPro" id="IPR051395">
    <property type="entry name" value="Cytochrome_c_Peroxidase/MauG"/>
</dbReference>
<feature type="domain" description="Cytochrome c" evidence="8">
    <location>
        <begin position="283"/>
        <end position="428"/>
    </location>
</feature>
<keyword evidence="5 6" id="KW-0408">Iron</keyword>
<keyword evidence="2 6" id="KW-0349">Heme</keyword>
<protein>
    <submittedName>
        <fullName evidence="9">Cytochrome c peroxidase</fullName>
    </submittedName>
</protein>
<proteinExistence type="predicted"/>
<evidence type="ECO:0000256" key="5">
    <source>
        <dbReference type="ARBA" id="ARBA00023004"/>
    </source>
</evidence>
<dbReference type="InterPro" id="IPR004852">
    <property type="entry name" value="Di-haem_cyt_c_peroxidsae"/>
</dbReference>
<evidence type="ECO:0000256" key="3">
    <source>
        <dbReference type="ARBA" id="ARBA00022723"/>
    </source>
</evidence>
<evidence type="ECO:0000259" key="8">
    <source>
        <dbReference type="PROSITE" id="PS51007"/>
    </source>
</evidence>
<evidence type="ECO:0000313" key="10">
    <source>
        <dbReference type="Proteomes" id="UP000255317"/>
    </source>
</evidence>
<dbReference type="GO" id="GO:0004130">
    <property type="term" value="F:cytochrome-c peroxidase activity"/>
    <property type="evidence" value="ECO:0007669"/>
    <property type="project" value="TreeGrafter"/>
</dbReference>
<feature type="signal peptide" evidence="7">
    <location>
        <begin position="1"/>
        <end position="29"/>
    </location>
</feature>
<dbReference type="GO" id="GO:0020037">
    <property type="term" value="F:heme binding"/>
    <property type="evidence" value="ECO:0007669"/>
    <property type="project" value="InterPro"/>
</dbReference>
<organism evidence="9 10">
    <name type="scientific">Marinirhabdus gelatinilytica</name>
    <dbReference type="NCBI Taxonomy" id="1703343"/>
    <lineage>
        <taxon>Bacteria</taxon>
        <taxon>Pseudomonadati</taxon>
        <taxon>Bacteroidota</taxon>
        <taxon>Flavobacteriia</taxon>
        <taxon>Flavobacteriales</taxon>
        <taxon>Flavobacteriaceae</taxon>
    </lineage>
</organism>
<evidence type="ECO:0000256" key="1">
    <source>
        <dbReference type="ARBA" id="ARBA00004196"/>
    </source>
</evidence>
<dbReference type="SUPFAM" id="SSF46626">
    <property type="entry name" value="Cytochrome c"/>
    <property type="match status" value="2"/>
</dbReference>
<sequence>MGLTTTVMTNPKFLLLLLAVLFFSCQTDEYTDAPTNLDKELADLLENNSQGQGLSYFILPNEKDYASIPQDPLNPITEEKVRLGRLLVHETATGGNPKMPNNKYTYACASCHPAASGFSAGIRQGIGEGGIGFGFKGEGRVPMDENSMPRDSIDVQPIKPPTLLNVAYQEVALWNGALGAQGINAPYVQQNASVVPENLFGFQGLETQGIAGQTLHRLKIDEEFAEMFGYKPYFNAAFPSVPEEERYSQVNAALAIAAFNRTILTNQAPWQEWLKGDVNALTENQKKGAIVFFDKGKCYECHTGPALKSNEFHAWGLLDFNPEETIIFSGGRGRKSFNIETQRGRGEFTGRAEDDYKFKVPTLYNLKMNKFYGHGGSVTSIREVVEYKNAGVKQNPNVPDAQIATQFGALDLTEEEISYLVDFLENGLYDPTIARYAPAAVLSGNCIPNNDEQSRIDLGCD</sequence>
<feature type="chain" id="PRO_5017059696" evidence="7">
    <location>
        <begin position="30"/>
        <end position="461"/>
    </location>
</feature>
<keyword evidence="9" id="KW-0575">Peroxidase</keyword>
<keyword evidence="10" id="KW-1185">Reference proteome</keyword>
<dbReference type="PANTHER" id="PTHR30600">
    <property type="entry name" value="CYTOCHROME C PEROXIDASE-RELATED"/>
    <property type="match status" value="1"/>
</dbReference>
<reference evidence="9 10" key="1">
    <citation type="submission" date="2018-07" db="EMBL/GenBank/DDBJ databases">
        <title>Genomic Encyclopedia of Type Strains, Phase IV (KMG-IV): sequencing the most valuable type-strain genomes for metagenomic binning, comparative biology and taxonomic classification.</title>
        <authorList>
            <person name="Goeker M."/>
        </authorList>
    </citation>
    <scope>NUCLEOTIDE SEQUENCE [LARGE SCALE GENOMIC DNA]</scope>
    <source>
        <strain evidence="9 10">DSM 101478</strain>
    </source>
</reference>
<keyword evidence="3 6" id="KW-0479">Metal-binding</keyword>
<dbReference type="InterPro" id="IPR036909">
    <property type="entry name" value="Cyt_c-like_dom_sf"/>
</dbReference>
<gene>
    <name evidence="9" type="ORF">C8D94_102305</name>
</gene>
<dbReference type="AlphaFoldDB" id="A0A370QFH8"/>
<evidence type="ECO:0000313" key="9">
    <source>
        <dbReference type="EMBL" id="RDK87123.1"/>
    </source>
</evidence>
<evidence type="ECO:0000256" key="6">
    <source>
        <dbReference type="PROSITE-ProRule" id="PRU00433"/>
    </source>
</evidence>
<evidence type="ECO:0000256" key="7">
    <source>
        <dbReference type="SAM" id="SignalP"/>
    </source>
</evidence>